<comment type="subcellular location">
    <subcellularLocation>
        <location evidence="1">Cell membrane</location>
        <topology evidence="1">Multi-pass membrane protein</topology>
    </subcellularLocation>
</comment>
<feature type="transmembrane region" description="Helical" evidence="7">
    <location>
        <begin position="20"/>
        <end position="38"/>
    </location>
</feature>
<evidence type="ECO:0000313" key="8">
    <source>
        <dbReference type="EMBL" id="REF30783.1"/>
    </source>
</evidence>
<gene>
    <name evidence="8" type="ORF">DFJ65_1803</name>
</gene>
<evidence type="ECO:0000256" key="3">
    <source>
        <dbReference type="ARBA" id="ARBA00022475"/>
    </source>
</evidence>
<evidence type="ECO:0000256" key="4">
    <source>
        <dbReference type="ARBA" id="ARBA00022692"/>
    </source>
</evidence>
<dbReference type="PANTHER" id="PTHR30106">
    <property type="entry name" value="INNER MEMBRANE PROTEIN YEIH-RELATED"/>
    <property type="match status" value="1"/>
</dbReference>
<dbReference type="InterPro" id="IPR018383">
    <property type="entry name" value="UPF0324_pro"/>
</dbReference>
<feature type="transmembrane region" description="Helical" evidence="7">
    <location>
        <begin position="332"/>
        <end position="353"/>
    </location>
</feature>
<keyword evidence="3" id="KW-1003">Cell membrane</keyword>
<keyword evidence="4 7" id="KW-0812">Transmembrane</keyword>
<dbReference type="GO" id="GO:0005886">
    <property type="term" value="C:plasma membrane"/>
    <property type="evidence" value="ECO:0007669"/>
    <property type="project" value="UniProtKB-SubCell"/>
</dbReference>
<feature type="transmembrane region" description="Helical" evidence="7">
    <location>
        <begin position="134"/>
        <end position="156"/>
    </location>
</feature>
<evidence type="ECO:0000313" key="9">
    <source>
        <dbReference type="Proteomes" id="UP000256253"/>
    </source>
</evidence>
<evidence type="ECO:0000256" key="1">
    <source>
        <dbReference type="ARBA" id="ARBA00004651"/>
    </source>
</evidence>
<protein>
    <submittedName>
        <fullName evidence="8">Putative integral membrane protein (TIGR00698 family)</fullName>
    </submittedName>
</protein>
<dbReference type="OrthoDB" id="9766798at2"/>
<comment type="similarity">
    <text evidence="2">Belongs to the UPF0324 family.</text>
</comment>
<evidence type="ECO:0000256" key="2">
    <source>
        <dbReference type="ARBA" id="ARBA00007977"/>
    </source>
</evidence>
<feature type="transmembrane region" description="Helical" evidence="7">
    <location>
        <begin position="273"/>
        <end position="294"/>
    </location>
</feature>
<reference evidence="8 9" key="1">
    <citation type="submission" date="2018-08" db="EMBL/GenBank/DDBJ databases">
        <title>Sequencing the genomes of 1000 actinobacteria strains.</title>
        <authorList>
            <person name="Klenk H.-P."/>
        </authorList>
    </citation>
    <scope>NUCLEOTIDE SEQUENCE [LARGE SCALE GENOMIC DNA]</scope>
    <source>
        <strain evidence="8 9">DSM 22967</strain>
    </source>
</reference>
<dbReference type="PANTHER" id="PTHR30106:SF1">
    <property type="entry name" value="UPF0324 MEMBRANE PROTEIN FN0533"/>
    <property type="match status" value="1"/>
</dbReference>
<organism evidence="8 9">
    <name type="scientific">Calidifontibacter indicus</name>
    <dbReference type="NCBI Taxonomy" id="419650"/>
    <lineage>
        <taxon>Bacteria</taxon>
        <taxon>Bacillati</taxon>
        <taxon>Actinomycetota</taxon>
        <taxon>Actinomycetes</taxon>
        <taxon>Micrococcales</taxon>
        <taxon>Dermacoccaceae</taxon>
        <taxon>Calidifontibacter</taxon>
    </lineage>
</organism>
<dbReference type="AlphaFoldDB" id="A0A3D9UQM1"/>
<proteinExistence type="inferred from homology"/>
<keyword evidence="9" id="KW-1185">Reference proteome</keyword>
<feature type="transmembrane region" description="Helical" evidence="7">
    <location>
        <begin position="228"/>
        <end position="246"/>
    </location>
</feature>
<accession>A0A3D9UQM1</accession>
<evidence type="ECO:0000256" key="5">
    <source>
        <dbReference type="ARBA" id="ARBA00022989"/>
    </source>
</evidence>
<dbReference type="Proteomes" id="UP000256253">
    <property type="component" value="Unassembled WGS sequence"/>
</dbReference>
<keyword evidence="6 7" id="KW-0472">Membrane</keyword>
<evidence type="ECO:0000256" key="6">
    <source>
        <dbReference type="ARBA" id="ARBA00023136"/>
    </source>
</evidence>
<sequence length="357" mass="35868">MPDGGGMLHAMPVRTARRGAIVGALVVIVIACVATVFGRFLPVLGGPVCGIVLGLLAGVVVPRLRSSRLSAGYDFCAKQVLQASVVLLGTGLSLRQVAKVGASSLPVMLASLVVALGGATLIGRRLGVGRDVRTLIGVGTGICGASAIAASTAVMRPKKADAAYALGTIFVFNVIGVLTFPAIGHLLGMTGESFGLWAGTAINDTSSVVAAAYGFGDGAGDHAIVVKLTRSLMIIPITMVLAYLTARRSAAAASSAGSVAGGRSPVRIPLSQVVPWFLVGFVVAAAVNSGGLVPSSWHPALSSIATFGITLALTAIGLSMRPSELRRTGVRPLLLGAILSVLVASTSLGVQALTGSL</sequence>
<comment type="caution">
    <text evidence="8">The sequence shown here is derived from an EMBL/GenBank/DDBJ whole genome shotgun (WGS) entry which is preliminary data.</text>
</comment>
<feature type="transmembrane region" description="Helical" evidence="7">
    <location>
        <begin position="100"/>
        <end position="122"/>
    </location>
</feature>
<evidence type="ECO:0000256" key="7">
    <source>
        <dbReference type="SAM" id="Phobius"/>
    </source>
</evidence>
<feature type="transmembrane region" description="Helical" evidence="7">
    <location>
        <begin position="162"/>
        <end position="187"/>
    </location>
</feature>
<feature type="transmembrane region" description="Helical" evidence="7">
    <location>
        <begin position="44"/>
        <end position="64"/>
    </location>
</feature>
<feature type="transmembrane region" description="Helical" evidence="7">
    <location>
        <begin position="300"/>
        <end position="320"/>
    </location>
</feature>
<name>A0A3D9UQM1_9MICO</name>
<dbReference type="EMBL" id="QTUA01000001">
    <property type="protein sequence ID" value="REF30783.1"/>
    <property type="molecule type" value="Genomic_DNA"/>
</dbReference>
<keyword evidence="5 7" id="KW-1133">Transmembrane helix</keyword>
<dbReference type="Pfam" id="PF03601">
    <property type="entry name" value="Cons_hypoth698"/>
    <property type="match status" value="1"/>
</dbReference>